<dbReference type="CDD" id="cd00130">
    <property type="entry name" value="PAS"/>
    <property type="match status" value="1"/>
</dbReference>
<dbReference type="GO" id="GO:0016036">
    <property type="term" value="P:cellular response to phosphate starvation"/>
    <property type="evidence" value="ECO:0007669"/>
    <property type="project" value="TreeGrafter"/>
</dbReference>
<dbReference type="EMBL" id="MFAY01000047">
    <property type="protein sequence ID" value="OGD88194.1"/>
    <property type="molecule type" value="Genomic_DNA"/>
</dbReference>
<dbReference type="AlphaFoldDB" id="A0A1F5G8P7"/>
<evidence type="ECO:0000256" key="4">
    <source>
        <dbReference type="ARBA" id="ARBA00022679"/>
    </source>
</evidence>
<feature type="transmembrane region" description="Helical" evidence="8">
    <location>
        <begin position="94"/>
        <end position="120"/>
    </location>
</feature>
<dbReference type="GO" id="GO:0005886">
    <property type="term" value="C:plasma membrane"/>
    <property type="evidence" value="ECO:0007669"/>
    <property type="project" value="TreeGrafter"/>
</dbReference>
<organism evidence="10 11">
    <name type="scientific">Candidatus Curtissbacteria bacterium RIFCSPHIGHO2_01_FULL_40_12</name>
    <dbReference type="NCBI Taxonomy" id="1797710"/>
    <lineage>
        <taxon>Bacteria</taxon>
        <taxon>Candidatus Curtissiibacteriota</taxon>
    </lineage>
</organism>
<keyword evidence="8" id="KW-0812">Transmembrane</keyword>
<name>A0A1F5G8P7_9BACT</name>
<feature type="transmembrane region" description="Helical" evidence="8">
    <location>
        <begin position="140"/>
        <end position="158"/>
    </location>
</feature>
<keyword evidence="7 8" id="KW-0472">Membrane</keyword>
<keyword evidence="5" id="KW-0418">Kinase</keyword>
<dbReference type="GO" id="GO:0000155">
    <property type="term" value="F:phosphorelay sensor kinase activity"/>
    <property type="evidence" value="ECO:0007669"/>
    <property type="project" value="TreeGrafter"/>
</dbReference>
<dbReference type="InterPro" id="IPR013767">
    <property type="entry name" value="PAS_fold"/>
</dbReference>
<protein>
    <recommendedName>
        <fullName evidence="2">histidine kinase</fullName>
        <ecNumber evidence="2">2.7.13.3</ecNumber>
    </recommendedName>
</protein>
<feature type="domain" description="PAS" evidence="9">
    <location>
        <begin position="178"/>
        <end position="233"/>
    </location>
</feature>
<dbReference type="SUPFAM" id="SSF55785">
    <property type="entry name" value="PYP-like sensor domain (PAS domain)"/>
    <property type="match status" value="1"/>
</dbReference>
<dbReference type="PROSITE" id="PS50112">
    <property type="entry name" value="PAS"/>
    <property type="match status" value="1"/>
</dbReference>
<keyword evidence="6" id="KW-0902">Two-component regulatory system</keyword>
<evidence type="ECO:0000256" key="5">
    <source>
        <dbReference type="ARBA" id="ARBA00022777"/>
    </source>
</evidence>
<evidence type="ECO:0000256" key="1">
    <source>
        <dbReference type="ARBA" id="ARBA00000085"/>
    </source>
</evidence>
<dbReference type="Proteomes" id="UP000178577">
    <property type="component" value="Unassembled WGS sequence"/>
</dbReference>
<dbReference type="InterPro" id="IPR050351">
    <property type="entry name" value="BphY/WalK/GraS-like"/>
</dbReference>
<evidence type="ECO:0000256" key="3">
    <source>
        <dbReference type="ARBA" id="ARBA00022553"/>
    </source>
</evidence>
<evidence type="ECO:0000256" key="2">
    <source>
        <dbReference type="ARBA" id="ARBA00012438"/>
    </source>
</evidence>
<keyword evidence="8" id="KW-1133">Transmembrane helix</keyword>
<proteinExistence type="predicted"/>
<comment type="catalytic activity">
    <reaction evidence="1">
        <text>ATP + protein L-histidine = ADP + protein N-phospho-L-histidine.</text>
        <dbReference type="EC" id="2.7.13.3"/>
    </reaction>
</comment>
<dbReference type="InterPro" id="IPR000014">
    <property type="entry name" value="PAS"/>
</dbReference>
<evidence type="ECO:0000256" key="7">
    <source>
        <dbReference type="ARBA" id="ARBA00023136"/>
    </source>
</evidence>
<reference evidence="10 11" key="1">
    <citation type="journal article" date="2016" name="Nat. Commun.">
        <title>Thousands of microbial genomes shed light on interconnected biogeochemical processes in an aquifer system.</title>
        <authorList>
            <person name="Anantharaman K."/>
            <person name="Brown C.T."/>
            <person name="Hug L.A."/>
            <person name="Sharon I."/>
            <person name="Castelle C.J."/>
            <person name="Probst A.J."/>
            <person name="Thomas B.C."/>
            <person name="Singh A."/>
            <person name="Wilkins M.J."/>
            <person name="Karaoz U."/>
            <person name="Brodie E.L."/>
            <person name="Williams K.H."/>
            <person name="Hubbard S.S."/>
            <person name="Banfield J.F."/>
        </authorList>
    </citation>
    <scope>NUCLEOTIDE SEQUENCE [LARGE SCALE GENOMIC DNA]</scope>
</reference>
<evidence type="ECO:0000256" key="6">
    <source>
        <dbReference type="ARBA" id="ARBA00023012"/>
    </source>
</evidence>
<dbReference type="Gene3D" id="3.30.450.20">
    <property type="entry name" value="PAS domain"/>
    <property type="match status" value="1"/>
</dbReference>
<dbReference type="Pfam" id="PF00989">
    <property type="entry name" value="PAS"/>
    <property type="match status" value="1"/>
</dbReference>
<feature type="transmembrane region" description="Helical" evidence="8">
    <location>
        <begin position="63"/>
        <end position="82"/>
    </location>
</feature>
<dbReference type="InterPro" id="IPR035965">
    <property type="entry name" value="PAS-like_dom_sf"/>
</dbReference>
<dbReference type="Gene3D" id="3.30.565.10">
    <property type="entry name" value="Histidine kinase-like ATPase, C-terminal domain"/>
    <property type="match status" value="1"/>
</dbReference>
<dbReference type="EC" id="2.7.13.3" evidence="2"/>
<sequence length="529" mass="59336">MEKLTLLSTLVFTLAGLFSLFLIRTEISLETLLQVIAAVILLVVLTTRFVFKKIVGQNKTLAYLVESLAISLFIYVLVFSTGSLTSPFLILTHLYAIGVAFLISWQITISFVFITVAFLILSIRFDPTVSAQLLENQFTLILYFLAYLAILPFTNFLAKIYRQKEAWVEELSQMLSTSKKHQETLLKNIEDAVVVISKDFAISFVNQAAVEKTGFAQNDIIGKNFFEVFTIKDDTGGTLESEKLPFSAVLATENEVKVDKLQISTKGANFLRINLKILPVIDHNGQVLGLMIIIKDFDERETASWAQLEKVQEKLSIMPQDKLKETAYDLLLALRLESGTVEGLSSFINISDIVEKEMIVFRQFAQERRVNLTCPSPTNDTILPKGKIIMSEKHCTFPVVYVLANGKLLTAAIHNLMKVAISLAEPSGEVHADVQTATDIVKFELLVTNKKIKQEDLNLLLNKFFNEDLKLPNLEICTGLEIAIAKEIFEKHGGVLKISKNPKGILISATLIRLEMKITKPNVPRFKEN</sequence>
<keyword evidence="3" id="KW-0597">Phosphoprotein</keyword>
<dbReference type="NCBIfam" id="TIGR00229">
    <property type="entry name" value="sensory_box"/>
    <property type="match status" value="1"/>
</dbReference>
<dbReference type="PANTHER" id="PTHR45453:SF1">
    <property type="entry name" value="PHOSPHATE REGULON SENSOR PROTEIN PHOR"/>
    <property type="match status" value="1"/>
</dbReference>
<dbReference type="InterPro" id="IPR036890">
    <property type="entry name" value="HATPase_C_sf"/>
</dbReference>
<evidence type="ECO:0000313" key="10">
    <source>
        <dbReference type="EMBL" id="OGD88194.1"/>
    </source>
</evidence>
<dbReference type="GO" id="GO:0006355">
    <property type="term" value="P:regulation of DNA-templated transcription"/>
    <property type="evidence" value="ECO:0007669"/>
    <property type="project" value="InterPro"/>
</dbReference>
<evidence type="ECO:0000259" key="9">
    <source>
        <dbReference type="PROSITE" id="PS50112"/>
    </source>
</evidence>
<keyword evidence="4" id="KW-0808">Transferase</keyword>
<evidence type="ECO:0000256" key="8">
    <source>
        <dbReference type="SAM" id="Phobius"/>
    </source>
</evidence>
<evidence type="ECO:0000313" key="11">
    <source>
        <dbReference type="Proteomes" id="UP000178577"/>
    </source>
</evidence>
<dbReference type="GO" id="GO:0004721">
    <property type="term" value="F:phosphoprotein phosphatase activity"/>
    <property type="evidence" value="ECO:0007669"/>
    <property type="project" value="TreeGrafter"/>
</dbReference>
<dbReference type="PANTHER" id="PTHR45453">
    <property type="entry name" value="PHOSPHATE REGULON SENSOR PROTEIN PHOR"/>
    <property type="match status" value="1"/>
</dbReference>
<gene>
    <name evidence="10" type="ORF">A2693_02525</name>
</gene>
<feature type="transmembrane region" description="Helical" evidence="8">
    <location>
        <begin position="32"/>
        <end position="51"/>
    </location>
</feature>
<dbReference type="SMART" id="SM00091">
    <property type="entry name" value="PAS"/>
    <property type="match status" value="1"/>
</dbReference>
<accession>A0A1F5G8P7</accession>
<comment type="caution">
    <text evidence="10">The sequence shown here is derived from an EMBL/GenBank/DDBJ whole genome shotgun (WGS) entry which is preliminary data.</text>
</comment>
<dbReference type="SUPFAM" id="SSF55874">
    <property type="entry name" value="ATPase domain of HSP90 chaperone/DNA topoisomerase II/histidine kinase"/>
    <property type="match status" value="1"/>
</dbReference>